<keyword evidence="7" id="KW-1185">Reference proteome</keyword>
<dbReference type="InParanoid" id="A0A163JLV1"/>
<feature type="transmembrane region" description="Helical" evidence="5">
    <location>
        <begin position="42"/>
        <end position="65"/>
    </location>
</feature>
<feature type="transmembrane region" description="Helical" evidence="5">
    <location>
        <begin position="71"/>
        <end position="92"/>
    </location>
</feature>
<evidence type="ECO:0000256" key="2">
    <source>
        <dbReference type="ARBA" id="ARBA00022692"/>
    </source>
</evidence>
<gene>
    <name evidence="6" type="primary">ABSGL_05973.1 scaffold 7611</name>
</gene>
<dbReference type="PANTHER" id="PTHR21389">
    <property type="entry name" value="P53 INDUCED PROTEIN"/>
    <property type="match status" value="1"/>
</dbReference>
<evidence type="ECO:0000256" key="1">
    <source>
        <dbReference type="ARBA" id="ARBA00004141"/>
    </source>
</evidence>
<dbReference type="AlphaFoldDB" id="A0A163JLV1"/>
<organism evidence="6">
    <name type="scientific">Absidia glauca</name>
    <name type="common">Pin mould</name>
    <dbReference type="NCBI Taxonomy" id="4829"/>
    <lineage>
        <taxon>Eukaryota</taxon>
        <taxon>Fungi</taxon>
        <taxon>Fungi incertae sedis</taxon>
        <taxon>Mucoromycota</taxon>
        <taxon>Mucoromycotina</taxon>
        <taxon>Mucoromycetes</taxon>
        <taxon>Mucorales</taxon>
        <taxon>Cunninghamellaceae</taxon>
        <taxon>Absidia</taxon>
    </lineage>
</organism>
<feature type="transmembrane region" description="Helical" evidence="5">
    <location>
        <begin position="127"/>
        <end position="147"/>
    </location>
</feature>
<feature type="transmembrane region" description="Helical" evidence="5">
    <location>
        <begin position="153"/>
        <end position="171"/>
    </location>
</feature>
<dbReference type="EMBL" id="LT553181">
    <property type="protein sequence ID" value="SAM00292.1"/>
    <property type="molecule type" value="Genomic_DNA"/>
</dbReference>
<dbReference type="InterPro" id="IPR059112">
    <property type="entry name" value="CysZ/EI24"/>
</dbReference>
<sequence length="302" mass="33300">MATASRSSSSQHWGNFLNGLESAFNWPKTFILFYSSTTAQKAMINTFVLNGIVFLGSIVFLETYYSRATHSLFGCAYADLVGFPMYIALLVINGKFYSKVAEKSLQVQNKNAPNASAGSVSNAVQSIAATVYTTIFYINCGVFASLLRSVPVIGVPLSFAMNCLIMSYYCFEYRWVYMGWPLEQRISYVEQHWSFFLGFGLPATFLTFFLSTLRSGALFPLVYPSYVIMAFLATPKASSPSGQPVASSVSSSSEFMLPNKIPAFLVVRKLNKLVIGVVRLVGGVRVESIMADKKDGIVKKDQ</sequence>
<proteinExistence type="predicted"/>
<dbReference type="GO" id="GO:0005783">
    <property type="term" value="C:endoplasmic reticulum"/>
    <property type="evidence" value="ECO:0007669"/>
    <property type="project" value="TreeGrafter"/>
</dbReference>
<dbReference type="OrthoDB" id="266518at2759"/>
<dbReference type="OMA" id="CMLMMEV"/>
<keyword evidence="2 5" id="KW-0812">Transmembrane</keyword>
<evidence type="ECO:0000256" key="5">
    <source>
        <dbReference type="SAM" id="Phobius"/>
    </source>
</evidence>
<dbReference type="PANTHER" id="PTHR21389:SF0">
    <property type="entry name" value="ETOPOSIDE-INDUCED PROTEIN 2.4 HOMOLOG"/>
    <property type="match status" value="1"/>
</dbReference>
<accession>A0A163JLV1</accession>
<dbReference type="Proteomes" id="UP000078561">
    <property type="component" value="Unassembled WGS sequence"/>
</dbReference>
<evidence type="ECO:0000313" key="6">
    <source>
        <dbReference type="EMBL" id="SAM00292.1"/>
    </source>
</evidence>
<keyword evidence="3 5" id="KW-1133">Transmembrane helix</keyword>
<reference evidence="6" key="1">
    <citation type="submission" date="2016-04" db="EMBL/GenBank/DDBJ databases">
        <authorList>
            <person name="Evans L.H."/>
            <person name="Alamgir A."/>
            <person name="Owens N."/>
            <person name="Weber N.D."/>
            <person name="Virtaneva K."/>
            <person name="Barbian K."/>
            <person name="Babar A."/>
            <person name="Rosenke K."/>
        </authorList>
    </citation>
    <scope>NUCLEOTIDE SEQUENCE [LARGE SCALE GENOMIC DNA]</scope>
    <source>
        <strain evidence="6">CBS 101.48</strain>
    </source>
</reference>
<dbReference type="STRING" id="4829.A0A163JLV1"/>
<evidence type="ECO:0000256" key="3">
    <source>
        <dbReference type="ARBA" id="ARBA00022989"/>
    </source>
</evidence>
<name>A0A163JLV1_ABSGL</name>
<feature type="transmembrane region" description="Helical" evidence="5">
    <location>
        <begin position="192"/>
        <end position="211"/>
    </location>
</feature>
<comment type="subcellular location">
    <subcellularLocation>
        <location evidence="1">Membrane</location>
        <topology evidence="1">Multi-pass membrane protein</topology>
    </subcellularLocation>
</comment>
<evidence type="ECO:0000313" key="7">
    <source>
        <dbReference type="Proteomes" id="UP000078561"/>
    </source>
</evidence>
<evidence type="ECO:0000256" key="4">
    <source>
        <dbReference type="ARBA" id="ARBA00023136"/>
    </source>
</evidence>
<dbReference type="Pfam" id="PF07264">
    <property type="entry name" value="EI24"/>
    <property type="match status" value="1"/>
</dbReference>
<protein>
    <submittedName>
        <fullName evidence="6">Uncharacterized protein</fullName>
    </submittedName>
</protein>
<keyword evidence="4 5" id="KW-0472">Membrane</keyword>
<dbReference type="GO" id="GO:0016236">
    <property type="term" value="P:macroautophagy"/>
    <property type="evidence" value="ECO:0007669"/>
    <property type="project" value="TreeGrafter"/>
</dbReference>
<dbReference type="GO" id="GO:0016020">
    <property type="term" value="C:membrane"/>
    <property type="evidence" value="ECO:0007669"/>
    <property type="project" value="UniProtKB-SubCell"/>
</dbReference>